<evidence type="ECO:0000256" key="6">
    <source>
        <dbReference type="ARBA" id="ARBA00044122"/>
    </source>
</evidence>
<accession>R7Q467</accession>
<keyword evidence="4 11" id="KW-0396">Initiation factor</keyword>
<evidence type="ECO:0000256" key="3">
    <source>
        <dbReference type="ARBA" id="ARBA00022490"/>
    </source>
</evidence>
<evidence type="ECO:0000256" key="10">
    <source>
        <dbReference type="SAM" id="Coils"/>
    </source>
</evidence>
<dbReference type="AlphaFoldDB" id="R7Q467"/>
<evidence type="ECO:0000256" key="2">
    <source>
        <dbReference type="ARBA" id="ARBA00007251"/>
    </source>
</evidence>
<keyword evidence="12" id="KW-1185">Reference proteome</keyword>
<evidence type="ECO:0000256" key="8">
    <source>
        <dbReference type="ARBA" id="ARBA00046432"/>
    </source>
</evidence>
<gene>
    <name evidence="11" type="ORF">CHC_T00008764001</name>
</gene>
<dbReference type="InterPro" id="IPR037171">
    <property type="entry name" value="NagB/RpiA_transferase-like"/>
</dbReference>
<dbReference type="Pfam" id="PF01008">
    <property type="entry name" value="IF-2B"/>
    <property type="match status" value="1"/>
</dbReference>
<dbReference type="KEGG" id="ccp:CHC_T00008764001"/>
<evidence type="ECO:0000256" key="5">
    <source>
        <dbReference type="ARBA" id="ARBA00022917"/>
    </source>
</evidence>
<dbReference type="SUPFAM" id="SSF100950">
    <property type="entry name" value="NagB/RpiA/CoA transferase-like"/>
    <property type="match status" value="1"/>
</dbReference>
<dbReference type="Gramene" id="CDF32136">
    <property type="protein sequence ID" value="CDF32136"/>
    <property type="gene ID" value="CHC_T00008764001"/>
</dbReference>
<dbReference type="STRING" id="2769.R7Q467"/>
<dbReference type="EMBL" id="HG001459">
    <property type="protein sequence ID" value="CDF32136.1"/>
    <property type="molecule type" value="Genomic_DNA"/>
</dbReference>
<keyword evidence="5" id="KW-0648">Protein biosynthesis</keyword>
<feature type="coiled-coil region" evidence="10">
    <location>
        <begin position="88"/>
        <end position="115"/>
    </location>
</feature>
<comment type="subcellular location">
    <subcellularLocation>
        <location evidence="1">Cytoplasm</location>
        <location evidence="1">Cytosol</location>
    </subcellularLocation>
</comment>
<evidence type="ECO:0000256" key="7">
    <source>
        <dbReference type="ARBA" id="ARBA00044228"/>
    </source>
</evidence>
<evidence type="ECO:0000256" key="9">
    <source>
        <dbReference type="RuleBase" id="RU003814"/>
    </source>
</evidence>
<proteinExistence type="inferred from homology"/>
<dbReference type="GO" id="GO:0005085">
    <property type="term" value="F:guanyl-nucleotide exchange factor activity"/>
    <property type="evidence" value="ECO:0007669"/>
    <property type="project" value="TreeGrafter"/>
</dbReference>
<evidence type="ECO:0000313" key="11">
    <source>
        <dbReference type="EMBL" id="CDF32136.1"/>
    </source>
</evidence>
<evidence type="ECO:0000313" key="12">
    <source>
        <dbReference type="Proteomes" id="UP000012073"/>
    </source>
</evidence>
<name>R7Q467_CHOCR</name>
<dbReference type="InterPro" id="IPR000649">
    <property type="entry name" value="IF-2B-related"/>
</dbReference>
<dbReference type="InterPro" id="IPR051855">
    <property type="entry name" value="eIF2B_beta_subunit"/>
</dbReference>
<dbReference type="Proteomes" id="UP000012073">
    <property type="component" value="Unassembled WGS sequence"/>
</dbReference>
<keyword evidence="3" id="KW-0963">Cytoplasm</keyword>
<dbReference type="GO" id="GO:0005851">
    <property type="term" value="C:eukaryotic translation initiation factor 2B complex"/>
    <property type="evidence" value="ECO:0007669"/>
    <property type="project" value="TreeGrafter"/>
</dbReference>
<dbReference type="InterPro" id="IPR042529">
    <property type="entry name" value="IF_2B-like_C"/>
</dbReference>
<sequence length="330" mass="35812">MSNTTPVLSEALRKASKEVMRLSEAGNTPLDELAERICLLLRVAALTSADPPGTVTQIRDQLRPFIPQMCILEAIAGRVLYILNESFSDSIEHDLDALLDEVREAKNELVEQTSAMFSGGDSIMMLGNDEGTVLEAALRDAAEALSDDPIAIGNPIRVAIVQVAPDHEGKARATYGRLKNVSGLKTRLIRDSHITSELRRCTKVILRAIAMDVDDGCLCFSGSGIITAAANRMRIPVVLVMARHRIVPVGNASVAIMSQQTGSPGKVWCYEEARDDRKHDAISVHSSIYDLVPLQKCEMVVTEFGGYSADYVKTFAAAVTLDNSNTSSPR</sequence>
<dbReference type="PANTHER" id="PTHR45859:SF1">
    <property type="entry name" value="TRANSLATION INITIATION FACTOR EIF-2B SUBUNIT BETA"/>
    <property type="match status" value="1"/>
</dbReference>
<organism evidence="11 12">
    <name type="scientific">Chondrus crispus</name>
    <name type="common">Carrageen Irish moss</name>
    <name type="synonym">Polymorpha crispa</name>
    <dbReference type="NCBI Taxonomy" id="2769"/>
    <lineage>
        <taxon>Eukaryota</taxon>
        <taxon>Rhodophyta</taxon>
        <taxon>Florideophyceae</taxon>
        <taxon>Rhodymeniophycidae</taxon>
        <taxon>Gigartinales</taxon>
        <taxon>Gigartinaceae</taxon>
        <taxon>Chondrus</taxon>
    </lineage>
</organism>
<comment type="subunit">
    <text evidence="8">Component of the translation initiation factor 2B (eIF2B) complex which is a heterodecamer of two sets of five different subunits: alpha, beta, gamma, delta and epsilon. Subunits alpha, beta and delta comprise a regulatory subcomplex and subunits epsilon and gamma comprise a catalytic subcomplex. Within the complex, the hexameric regulatory complex resides at the center, with the two heterodimeric catalytic subcomplexes bound on opposite sides.</text>
</comment>
<dbReference type="Gene3D" id="3.40.50.10470">
    <property type="entry name" value="Translation initiation factor eif-2b, domain 2"/>
    <property type="match status" value="1"/>
</dbReference>
<keyword evidence="10" id="KW-0175">Coiled coil</keyword>
<dbReference type="GO" id="GO:0003743">
    <property type="term" value="F:translation initiation factor activity"/>
    <property type="evidence" value="ECO:0007669"/>
    <property type="project" value="UniProtKB-KW"/>
</dbReference>
<protein>
    <recommendedName>
        <fullName evidence="6">Translation initiation factor eIF2B subunit beta</fullName>
    </recommendedName>
    <alternativeName>
        <fullName evidence="7">eIF2B GDP-GTP exchange factor subunit beta</fullName>
    </alternativeName>
</protein>
<evidence type="ECO:0000256" key="1">
    <source>
        <dbReference type="ARBA" id="ARBA00004514"/>
    </source>
</evidence>
<comment type="similarity">
    <text evidence="2 9">Belongs to the eIF-2B alpha/beta/delta subunits family.</text>
</comment>
<dbReference type="PANTHER" id="PTHR45859">
    <property type="entry name" value="TRANSLATION INITIATION FACTOR EIF-2B SUBUNIT BETA"/>
    <property type="match status" value="1"/>
</dbReference>
<evidence type="ECO:0000256" key="4">
    <source>
        <dbReference type="ARBA" id="ARBA00022540"/>
    </source>
</evidence>
<reference evidence="12" key="1">
    <citation type="journal article" date="2013" name="Proc. Natl. Acad. Sci. U.S.A.">
        <title>Genome structure and metabolic features in the red seaweed Chondrus crispus shed light on evolution of the Archaeplastida.</title>
        <authorList>
            <person name="Collen J."/>
            <person name="Porcel B."/>
            <person name="Carre W."/>
            <person name="Ball S.G."/>
            <person name="Chaparro C."/>
            <person name="Tonon T."/>
            <person name="Barbeyron T."/>
            <person name="Michel G."/>
            <person name="Noel B."/>
            <person name="Valentin K."/>
            <person name="Elias M."/>
            <person name="Artiguenave F."/>
            <person name="Arun A."/>
            <person name="Aury J.M."/>
            <person name="Barbosa-Neto J.F."/>
            <person name="Bothwell J.H."/>
            <person name="Bouget F.Y."/>
            <person name="Brillet L."/>
            <person name="Cabello-Hurtado F."/>
            <person name="Capella-Gutierrez S."/>
            <person name="Charrier B."/>
            <person name="Cladiere L."/>
            <person name="Cock J.M."/>
            <person name="Coelho S.M."/>
            <person name="Colleoni C."/>
            <person name="Czjzek M."/>
            <person name="Da Silva C."/>
            <person name="Delage L."/>
            <person name="Denoeud F."/>
            <person name="Deschamps P."/>
            <person name="Dittami S.M."/>
            <person name="Gabaldon T."/>
            <person name="Gachon C.M."/>
            <person name="Groisillier A."/>
            <person name="Herve C."/>
            <person name="Jabbari K."/>
            <person name="Katinka M."/>
            <person name="Kloareg B."/>
            <person name="Kowalczyk N."/>
            <person name="Labadie K."/>
            <person name="Leblanc C."/>
            <person name="Lopez P.J."/>
            <person name="McLachlan D.H."/>
            <person name="Meslet-Cladiere L."/>
            <person name="Moustafa A."/>
            <person name="Nehr Z."/>
            <person name="Nyvall Collen P."/>
            <person name="Panaud O."/>
            <person name="Partensky F."/>
            <person name="Poulain J."/>
            <person name="Rensing S.A."/>
            <person name="Rousvoal S."/>
            <person name="Samson G."/>
            <person name="Symeonidi A."/>
            <person name="Weissenbach J."/>
            <person name="Zambounis A."/>
            <person name="Wincker P."/>
            <person name="Boyen C."/>
        </authorList>
    </citation>
    <scope>NUCLEOTIDE SEQUENCE [LARGE SCALE GENOMIC DNA]</scope>
    <source>
        <strain evidence="12">cv. Stackhouse</strain>
    </source>
</reference>
<dbReference type="OrthoDB" id="269919at2759"/>
<dbReference type="RefSeq" id="XP_005711801.1">
    <property type="nucleotide sequence ID" value="XM_005711744.1"/>
</dbReference>
<dbReference type="GeneID" id="17319581"/>
<dbReference type="GO" id="GO:0005829">
    <property type="term" value="C:cytosol"/>
    <property type="evidence" value="ECO:0007669"/>
    <property type="project" value="UniProtKB-SubCell"/>
</dbReference>